<reference evidence="1" key="1">
    <citation type="submission" date="2023-05" db="EMBL/GenBank/DDBJ databases">
        <title>Cataloging the Phylogenetic Diversity of Human Bladder Bacteria.</title>
        <authorList>
            <person name="Du J."/>
        </authorList>
    </citation>
    <scope>NUCLEOTIDE SEQUENCE</scope>
    <source>
        <strain evidence="1">UMB8703</strain>
    </source>
</reference>
<evidence type="ECO:0000313" key="2">
    <source>
        <dbReference type="Proteomes" id="UP001230629"/>
    </source>
</evidence>
<proteinExistence type="predicted"/>
<comment type="caution">
    <text evidence="1">The sequence shown here is derived from an EMBL/GenBank/DDBJ whole genome shotgun (WGS) entry which is preliminary data.</text>
</comment>
<gene>
    <name evidence="1" type="ORF">QP229_11755</name>
</gene>
<dbReference type="EMBL" id="JASOIH010000321">
    <property type="protein sequence ID" value="MDK6900624.1"/>
    <property type="molecule type" value="Genomic_DNA"/>
</dbReference>
<dbReference type="AlphaFoldDB" id="A0AAW6XU82"/>
<evidence type="ECO:0000313" key="1">
    <source>
        <dbReference type="EMBL" id="MDK6900624.1"/>
    </source>
</evidence>
<dbReference type="RefSeq" id="WP_285312232.1">
    <property type="nucleotide sequence ID" value="NZ_JASOIH010000321.1"/>
</dbReference>
<name>A0AAW6XU82_STRAG</name>
<feature type="non-terminal residue" evidence="1">
    <location>
        <position position="1"/>
    </location>
</feature>
<accession>A0AAW6XU82</accession>
<dbReference type="Proteomes" id="UP001230629">
    <property type="component" value="Unassembled WGS sequence"/>
</dbReference>
<sequence length="66" mass="6726">LTGNTVIAGDKRAATFFEKPPIRVDAIDLAHGGVDLGVFGYAATLVEGAEAIFKATVTAPAHTEAA</sequence>
<protein>
    <submittedName>
        <fullName evidence="1">Uncharacterized protein</fullName>
    </submittedName>
</protein>
<organism evidence="1 2">
    <name type="scientific">Streptococcus agalactiae</name>
    <dbReference type="NCBI Taxonomy" id="1311"/>
    <lineage>
        <taxon>Bacteria</taxon>
        <taxon>Bacillati</taxon>
        <taxon>Bacillota</taxon>
        <taxon>Bacilli</taxon>
        <taxon>Lactobacillales</taxon>
        <taxon>Streptococcaceae</taxon>
        <taxon>Streptococcus</taxon>
    </lineage>
</organism>